<dbReference type="EMBL" id="JADWOX010000005">
    <property type="protein sequence ID" value="MBI1683888.1"/>
    <property type="molecule type" value="Genomic_DNA"/>
</dbReference>
<name>A0ABS0SWC3_9CAUL</name>
<evidence type="ECO:0000313" key="2">
    <source>
        <dbReference type="Proteomes" id="UP000639859"/>
    </source>
</evidence>
<dbReference type="InterPro" id="IPR007367">
    <property type="entry name" value="DUF433"/>
</dbReference>
<dbReference type="InterPro" id="IPR009057">
    <property type="entry name" value="Homeodomain-like_sf"/>
</dbReference>
<dbReference type="PANTHER" id="PTHR34849">
    <property type="entry name" value="SSL5025 PROTEIN"/>
    <property type="match status" value="1"/>
</dbReference>
<organism evidence="1 2">
    <name type="scientific">Caulobacter hibisci</name>
    <dbReference type="NCBI Taxonomy" id="2035993"/>
    <lineage>
        <taxon>Bacteria</taxon>
        <taxon>Pseudomonadati</taxon>
        <taxon>Pseudomonadota</taxon>
        <taxon>Alphaproteobacteria</taxon>
        <taxon>Caulobacterales</taxon>
        <taxon>Caulobacteraceae</taxon>
        <taxon>Caulobacter</taxon>
    </lineage>
</organism>
<dbReference type="InterPro" id="IPR036388">
    <property type="entry name" value="WH-like_DNA-bd_sf"/>
</dbReference>
<dbReference type="Gene3D" id="1.10.10.10">
    <property type="entry name" value="Winged helix-like DNA-binding domain superfamily/Winged helix DNA-binding domain"/>
    <property type="match status" value="1"/>
</dbReference>
<accession>A0ABS0SWC3</accession>
<dbReference type="SUPFAM" id="SSF46689">
    <property type="entry name" value="Homeodomain-like"/>
    <property type="match status" value="1"/>
</dbReference>
<sequence length="75" mass="7928">MNPLLERITIEPGKAGGRPCIRGLRVRVQDVLEMLAAGMSAAEVLQEYPYLEADDIRAALAYAAAAVADTTVVAA</sequence>
<dbReference type="Pfam" id="PF04255">
    <property type="entry name" value="DUF433"/>
    <property type="match status" value="1"/>
</dbReference>
<dbReference type="PANTHER" id="PTHR34849:SF3">
    <property type="entry name" value="SSR2962 PROTEIN"/>
    <property type="match status" value="1"/>
</dbReference>
<gene>
    <name evidence="1" type="ORF">I4Q42_09420</name>
</gene>
<reference evidence="1 2" key="1">
    <citation type="submission" date="2020-11" db="EMBL/GenBank/DDBJ databases">
        <title>genome sequence of strain KACC 18849.</title>
        <authorList>
            <person name="Gao J."/>
            <person name="Zhang X."/>
        </authorList>
    </citation>
    <scope>NUCLEOTIDE SEQUENCE [LARGE SCALE GENOMIC DNA]</scope>
    <source>
        <strain evidence="1 2">KACC 18849</strain>
    </source>
</reference>
<keyword evidence="2" id="KW-1185">Reference proteome</keyword>
<comment type="caution">
    <text evidence="1">The sequence shown here is derived from an EMBL/GenBank/DDBJ whole genome shotgun (WGS) entry which is preliminary data.</text>
</comment>
<protein>
    <submittedName>
        <fullName evidence="1">DUF433 domain-containing protein</fullName>
    </submittedName>
</protein>
<proteinExistence type="predicted"/>
<evidence type="ECO:0000313" key="1">
    <source>
        <dbReference type="EMBL" id="MBI1683888.1"/>
    </source>
</evidence>
<dbReference type="Proteomes" id="UP000639859">
    <property type="component" value="Unassembled WGS sequence"/>
</dbReference>